<evidence type="ECO:0000259" key="9">
    <source>
        <dbReference type="Pfam" id="PF05572"/>
    </source>
</evidence>
<sequence length="228" mass="24701">LRTRDTIIVDLWIHVLVSGPTAANGYVDATGILSQVDYLQRQYAPWGIQFQVKPISYALNAEWAAAIDNDKDEKMRQLHRGDYKSLNVYLVEGATSGVCSLPIEGSDPLTQTQLDGDGCFVPLSSGISSTDGTVAHEIGHWFGLLHVFQGGCAGTDYCDDTAAQANPSYAKMSTPGDLNSCPAGDSCPTLPGLDNVFNFMDYTDCAHQFTTCQGGRMIASYNNFRANR</sequence>
<evidence type="ECO:0000256" key="8">
    <source>
        <dbReference type="ARBA" id="ARBA00023157"/>
    </source>
</evidence>
<keyword evidence="11" id="KW-1185">Reference proteome</keyword>
<evidence type="ECO:0000256" key="5">
    <source>
        <dbReference type="ARBA" id="ARBA00022801"/>
    </source>
</evidence>
<proteinExistence type="inferred from homology"/>
<dbReference type="Proteomes" id="UP000250140">
    <property type="component" value="Unassembled WGS sequence"/>
</dbReference>
<dbReference type="PANTHER" id="PTHR47466:SF1">
    <property type="entry name" value="METALLOPROTEASE MEP1 (AFU_ORTHOLOGUE AFUA_1G07730)-RELATED"/>
    <property type="match status" value="1"/>
</dbReference>
<dbReference type="Pfam" id="PF05572">
    <property type="entry name" value="Peptidase_M43"/>
    <property type="match status" value="1"/>
</dbReference>
<comment type="similarity">
    <text evidence="1">Belongs to the peptidase M43B family.</text>
</comment>
<evidence type="ECO:0000256" key="3">
    <source>
        <dbReference type="ARBA" id="ARBA00022723"/>
    </source>
</evidence>
<evidence type="ECO:0000256" key="4">
    <source>
        <dbReference type="ARBA" id="ARBA00022729"/>
    </source>
</evidence>
<dbReference type="AlphaFoldDB" id="A0A8E2EUC2"/>
<dbReference type="SUPFAM" id="SSF55486">
    <property type="entry name" value="Metalloproteases ('zincins'), catalytic domain"/>
    <property type="match status" value="1"/>
</dbReference>
<feature type="non-terminal residue" evidence="10">
    <location>
        <position position="228"/>
    </location>
</feature>
<keyword evidence="6" id="KW-0862">Zinc</keyword>
<evidence type="ECO:0000256" key="6">
    <source>
        <dbReference type="ARBA" id="ARBA00022833"/>
    </source>
</evidence>
<dbReference type="GO" id="GO:0006508">
    <property type="term" value="P:proteolysis"/>
    <property type="evidence" value="ECO:0007669"/>
    <property type="project" value="UniProtKB-KW"/>
</dbReference>
<keyword evidence="5" id="KW-0378">Hydrolase</keyword>
<dbReference type="OrthoDB" id="536211at2759"/>
<dbReference type="InterPro" id="IPR008754">
    <property type="entry name" value="Peptidase_M43"/>
</dbReference>
<organism evidence="10 11">
    <name type="scientific">Glonium stellatum</name>
    <dbReference type="NCBI Taxonomy" id="574774"/>
    <lineage>
        <taxon>Eukaryota</taxon>
        <taxon>Fungi</taxon>
        <taxon>Dikarya</taxon>
        <taxon>Ascomycota</taxon>
        <taxon>Pezizomycotina</taxon>
        <taxon>Dothideomycetes</taxon>
        <taxon>Pleosporomycetidae</taxon>
        <taxon>Gloniales</taxon>
        <taxon>Gloniaceae</taxon>
        <taxon>Glonium</taxon>
    </lineage>
</organism>
<evidence type="ECO:0000256" key="2">
    <source>
        <dbReference type="ARBA" id="ARBA00022670"/>
    </source>
</evidence>
<gene>
    <name evidence="10" type="ORF">AOQ84DRAFT_260086</name>
</gene>
<evidence type="ECO:0000313" key="10">
    <source>
        <dbReference type="EMBL" id="OCL04800.1"/>
    </source>
</evidence>
<evidence type="ECO:0000256" key="7">
    <source>
        <dbReference type="ARBA" id="ARBA00023049"/>
    </source>
</evidence>
<dbReference type="EMBL" id="KV750431">
    <property type="protein sequence ID" value="OCL04800.1"/>
    <property type="molecule type" value="Genomic_DNA"/>
</dbReference>
<evidence type="ECO:0000313" key="11">
    <source>
        <dbReference type="Proteomes" id="UP000250140"/>
    </source>
</evidence>
<protein>
    <recommendedName>
        <fullName evidence="9">Peptidase M43 pregnancy-associated plasma-A domain-containing protein</fullName>
    </recommendedName>
</protein>
<dbReference type="GO" id="GO:0008237">
    <property type="term" value="F:metallopeptidase activity"/>
    <property type="evidence" value="ECO:0007669"/>
    <property type="project" value="UniProtKB-KW"/>
</dbReference>
<keyword evidence="3" id="KW-0479">Metal-binding</keyword>
<keyword evidence="8" id="KW-1015">Disulfide bond</keyword>
<name>A0A8E2EUC2_9PEZI</name>
<evidence type="ECO:0000256" key="1">
    <source>
        <dbReference type="ARBA" id="ARBA00008721"/>
    </source>
</evidence>
<dbReference type="InterPro" id="IPR024079">
    <property type="entry name" value="MetalloPept_cat_dom_sf"/>
</dbReference>
<keyword evidence="7" id="KW-0482">Metalloprotease</keyword>
<reference evidence="10 11" key="1">
    <citation type="journal article" date="2016" name="Nat. Commun.">
        <title>Ectomycorrhizal ecology is imprinted in the genome of the dominant symbiotic fungus Cenococcum geophilum.</title>
        <authorList>
            <consortium name="DOE Joint Genome Institute"/>
            <person name="Peter M."/>
            <person name="Kohler A."/>
            <person name="Ohm R.A."/>
            <person name="Kuo A."/>
            <person name="Krutzmann J."/>
            <person name="Morin E."/>
            <person name="Arend M."/>
            <person name="Barry K.W."/>
            <person name="Binder M."/>
            <person name="Choi C."/>
            <person name="Clum A."/>
            <person name="Copeland A."/>
            <person name="Grisel N."/>
            <person name="Haridas S."/>
            <person name="Kipfer T."/>
            <person name="LaButti K."/>
            <person name="Lindquist E."/>
            <person name="Lipzen A."/>
            <person name="Maire R."/>
            <person name="Meier B."/>
            <person name="Mihaltcheva S."/>
            <person name="Molinier V."/>
            <person name="Murat C."/>
            <person name="Poggeler S."/>
            <person name="Quandt C.A."/>
            <person name="Sperisen C."/>
            <person name="Tritt A."/>
            <person name="Tisserant E."/>
            <person name="Crous P.W."/>
            <person name="Henrissat B."/>
            <person name="Nehls U."/>
            <person name="Egli S."/>
            <person name="Spatafora J.W."/>
            <person name="Grigoriev I.V."/>
            <person name="Martin F.M."/>
        </authorList>
    </citation>
    <scope>NUCLEOTIDE SEQUENCE [LARGE SCALE GENOMIC DNA]</scope>
    <source>
        <strain evidence="10 11">CBS 207.34</strain>
    </source>
</reference>
<dbReference type="GO" id="GO:0046872">
    <property type="term" value="F:metal ion binding"/>
    <property type="evidence" value="ECO:0007669"/>
    <property type="project" value="UniProtKB-KW"/>
</dbReference>
<keyword evidence="4" id="KW-0732">Signal</keyword>
<feature type="domain" description="Peptidase M43 pregnancy-associated plasma-A" evidence="9">
    <location>
        <begin position="71"/>
        <end position="219"/>
    </location>
</feature>
<accession>A0A8E2EUC2</accession>
<dbReference type="Gene3D" id="3.40.390.10">
    <property type="entry name" value="Collagenase (Catalytic Domain)"/>
    <property type="match status" value="1"/>
</dbReference>
<keyword evidence="2" id="KW-0645">Protease</keyword>
<feature type="non-terminal residue" evidence="10">
    <location>
        <position position="1"/>
    </location>
</feature>
<dbReference type="PANTHER" id="PTHR47466">
    <property type="match status" value="1"/>
</dbReference>